<feature type="non-terminal residue" evidence="1">
    <location>
        <position position="141"/>
    </location>
</feature>
<evidence type="ECO:0000313" key="1">
    <source>
        <dbReference type="EMBL" id="PSN82632.1"/>
    </source>
</evidence>
<proteinExistence type="predicted"/>
<sequence>MNQVGGGLSREEVESALGFDVVSVVHTAKRVANTNQRVRIMFLTPASEIGTRAHAYHDEAGTCVIELPKREVIMQRRMLDEVGAKAKLKSAICEEVAHCSEHETLHTDAVVRKTLACMDEVLTEEEKKHPYIQEKIRRLER</sequence>
<dbReference type="EMBL" id="NEXD01000141">
    <property type="protein sequence ID" value="PSN82632.1"/>
    <property type="molecule type" value="Genomic_DNA"/>
</dbReference>
<gene>
    <name evidence="1" type="ORF">B9Q02_11470</name>
</gene>
<accession>A0A2R6A846</accession>
<reference evidence="1 2" key="1">
    <citation type="submission" date="2017-04" db="EMBL/GenBank/DDBJ databases">
        <title>Novel microbial lineages endemic to geothermal iron-oxide mats fill important gaps in the evolutionary history of Archaea.</title>
        <authorList>
            <person name="Jay Z.J."/>
            <person name="Beam J.P."/>
            <person name="Dlakic M."/>
            <person name="Rusch D.B."/>
            <person name="Kozubal M.A."/>
            <person name="Inskeep W.P."/>
        </authorList>
    </citation>
    <scope>NUCLEOTIDE SEQUENCE [LARGE SCALE GENOMIC DNA]</scope>
    <source>
        <strain evidence="1">BE_D</strain>
    </source>
</reference>
<evidence type="ECO:0000313" key="2">
    <source>
        <dbReference type="Proteomes" id="UP000240569"/>
    </source>
</evidence>
<protein>
    <submittedName>
        <fullName evidence="1">Uncharacterized protein</fullName>
    </submittedName>
</protein>
<dbReference type="AlphaFoldDB" id="A0A2R6A846"/>
<organism evidence="1 2">
    <name type="scientific">Candidatus Marsarchaeota G1 archaeon BE_D</name>
    <dbReference type="NCBI Taxonomy" id="1978156"/>
    <lineage>
        <taxon>Archaea</taxon>
        <taxon>Candidatus Marsarchaeota</taxon>
        <taxon>Candidatus Marsarchaeota group 1</taxon>
    </lineage>
</organism>
<dbReference type="Proteomes" id="UP000240569">
    <property type="component" value="Unassembled WGS sequence"/>
</dbReference>
<comment type="caution">
    <text evidence="1">The sequence shown here is derived from an EMBL/GenBank/DDBJ whole genome shotgun (WGS) entry which is preliminary data.</text>
</comment>
<name>A0A2R6A846_9ARCH</name>